<proteinExistence type="predicted"/>
<evidence type="ECO:0000313" key="2">
    <source>
        <dbReference type="Proteomes" id="UP000177165"/>
    </source>
</evidence>
<protein>
    <submittedName>
        <fullName evidence="1">Uncharacterized protein</fullName>
    </submittedName>
</protein>
<accession>A0A1G2AQS8</accession>
<dbReference type="EMBL" id="MHKB01000009">
    <property type="protein sequence ID" value="OGY79243.1"/>
    <property type="molecule type" value="Genomic_DNA"/>
</dbReference>
<evidence type="ECO:0000313" key="1">
    <source>
        <dbReference type="EMBL" id="OGY79243.1"/>
    </source>
</evidence>
<reference evidence="1 2" key="1">
    <citation type="journal article" date="2016" name="Nat. Commun.">
        <title>Thousands of microbial genomes shed light on interconnected biogeochemical processes in an aquifer system.</title>
        <authorList>
            <person name="Anantharaman K."/>
            <person name="Brown C.T."/>
            <person name="Hug L.A."/>
            <person name="Sharon I."/>
            <person name="Castelle C.J."/>
            <person name="Probst A.J."/>
            <person name="Thomas B.C."/>
            <person name="Singh A."/>
            <person name="Wilkins M.J."/>
            <person name="Karaoz U."/>
            <person name="Brodie E.L."/>
            <person name="Williams K.H."/>
            <person name="Hubbard S.S."/>
            <person name="Banfield J.F."/>
        </authorList>
    </citation>
    <scope>NUCLEOTIDE SEQUENCE [LARGE SCALE GENOMIC DNA]</scope>
</reference>
<dbReference type="AlphaFoldDB" id="A0A1G2AQS8"/>
<organism evidence="1 2">
    <name type="scientific">Candidatus Kerfeldbacteria bacterium RIFCSPHIGHO2_02_FULL_42_14</name>
    <dbReference type="NCBI Taxonomy" id="1798540"/>
    <lineage>
        <taxon>Bacteria</taxon>
        <taxon>Candidatus Kerfeldiibacteriota</taxon>
    </lineage>
</organism>
<dbReference type="STRING" id="1798540.A3B74_00100"/>
<gene>
    <name evidence="1" type="ORF">A3B74_00100</name>
</gene>
<name>A0A1G2AQS8_9BACT</name>
<comment type="caution">
    <text evidence="1">The sequence shown here is derived from an EMBL/GenBank/DDBJ whole genome shotgun (WGS) entry which is preliminary data.</text>
</comment>
<dbReference type="Proteomes" id="UP000177165">
    <property type="component" value="Unassembled WGS sequence"/>
</dbReference>
<sequence>MNLSFISRKTDEVKNIDKYNGVQQRINSKKRQGLNEKILSGSCEFTMCLTKFLTAVNLKLASLESELRRTSH</sequence>